<reference evidence="1 2" key="1">
    <citation type="submission" date="2016-05" db="EMBL/GenBank/DDBJ databases">
        <authorList>
            <person name="Lavstsen T."/>
            <person name="Jespersen J.S."/>
        </authorList>
    </citation>
    <scope>NUCLEOTIDE SEQUENCE [LARGE SCALE GENOMIC DNA]</scope>
    <source>
        <strain evidence="1 2">KCJ1736</strain>
    </source>
</reference>
<proteinExistence type="predicted"/>
<gene>
    <name evidence="1" type="ORF">A7J57_08665</name>
</gene>
<dbReference type="AlphaFoldDB" id="A0A176WXV8"/>
<organism evidence="1 2">
    <name type="scientific">Agrobacterium tumefaciens</name>
    <dbReference type="NCBI Taxonomy" id="358"/>
    <lineage>
        <taxon>Bacteria</taxon>
        <taxon>Pseudomonadati</taxon>
        <taxon>Pseudomonadota</taxon>
        <taxon>Alphaproteobacteria</taxon>
        <taxon>Hyphomicrobiales</taxon>
        <taxon>Rhizobiaceae</taxon>
        <taxon>Rhizobium/Agrobacterium group</taxon>
        <taxon>Agrobacterium</taxon>
        <taxon>Agrobacterium tumefaciens complex</taxon>
    </lineage>
</organism>
<evidence type="ECO:0000313" key="1">
    <source>
        <dbReference type="EMBL" id="OAE37640.1"/>
    </source>
</evidence>
<protein>
    <submittedName>
        <fullName evidence="1">Uncharacterized protein</fullName>
    </submittedName>
</protein>
<accession>A0A176WXV8</accession>
<dbReference type="Proteomes" id="UP000077098">
    <property type="component" value="Unassembled WGS sequence"/>
</dbReference>
<comment type="caution">
    <text evidence="1">The sequence shown here is derived from an EMBL/GenBank/DDBJ whole genome shotgun (WGS) entry which is preliminary data.</text>
</comment>
<dbReference type="EMBL" id="LXPS01000039">
    <property type="protein sequence ID" value="OAE37640.1"/>
    <property type="molecule type" value="Genomic_DNA"/>
</dbReference>
<sequence>MSYIPPQTITGLVLTGKVKKADTTRTNTATVADDPDLVVALKANTRYLVTADLIFTSSLVAGFKMGWGLPANATIQYVNVGQNDGLVKNLLDLIGLTLTTTNPNYMFLRGIVKTGATAGNVSIKWAQNVASSASGAVLKAESSLTVIELV</sequence>
<evidence type="ECO:0000313" key="2">
    <source>
        <dbReference type="Proteomes" id="UP000077098"/>
    </source>
</evidence>
<dbReference type="RefSeq" id="WP_063951321.1">
    <property type="nucleotide sequence ID" value="NZ_LXPS01000039.1"/>
</dbReference>
<name>A0A176WXV8_AGRTU</name>